<dbReference type="InterPro" id="IPR039425">
    <property type="entry name" value="RNA_pol_sigma-70-like"/>
</dbReference>
<keyword evidence="3" id="KW-0731">Sigma factor</keyword>
<dbReference type="InterPro" id="IPR014284">
    <property type="entry name" value="RNA_pol_sigma-70_dom"/>
</dbReference>
<dbReference type="Gene3D" id="1.10.10.10">
    <property type="entry name" value="Winged helix-like DNA-binding domain superfamily/Winged helix DNA-binding domain"/>
    <property type="match status" value="1"/>
</dbReference>
<feature type="domain" description="RNA polymerase sigma-70 region 2" evidence="5">
    <location>
        <begin position="23"/>
        <end position="85"/>
    </location>
</feature>
<keyword evidence="4" id="KW-0804">Transcription</keyword>
<dbReference type="RefSeq" id="WP_408077561.1">
    <property type="nucleotide sequence ID" value="NZ_JBELQC010000001.1"/>
</dbReference>
<dbReference type="NCBIfam" id="TIGR02937">
    <property type="entry name" value="sigma70-ECF"/>
    <property type="match status" value="1"/>
</dbReference>
<dbReference type="InterPro" id="IPR007627">
    <property type="entry name" value="RNA_pol_sigma70_r2"/>
</dbReference>
<dbReference type="EMBL" id="JBELQC010000001">
    <property type="protein sequence ID" value="MFL9840626.1"/>
    <property type="molecule type" value="Genomic_DNA"/>
</dbReference>
<evidence type="ECO:0000259" key="5">
    <source>
        <dbReference type="Pfam" id="PF04542"/>
    </source>
</evidence>
<comment type="similarity">
    <text evidence="1">Belongs to the sigma-70 factor family. ECF subfamily.</text>
</comment>
<dbReference type="PANTHER" id="PTHR43133:SF46">
    <property type="entry name" value="RNA POLYMERASE SIGMA-70 FACTOR ECF SUBFAMILY"/>
    <property type="match status" value="1"/>
</dbReference>
<comment type="caution">
    <text evidence="7">The sequence shown here is derived from an EMBL/GenBank/DDBJ whole genome shotgun (WGS) entry which is preliminary data.</text>
</comment>
<evidence type="ECO:0000259" key="6">
    <source>
        <dbReference type="Pfam" id="PF08281"/>
    </source>
</evidence>
<dbReference type="SUPFAM" id="SSF88659">
    <property type="entry name" value="Sigma3 and sigma4 domains of RNA polymerase sigma factors"/>
    <property type="match status" value="1"/>
</dbReference>
<dbReference type="InterPro" id="IPR013249">
    <property type="entry name" value="RNA_pol_sigma70_r4_t2"/>
</dbReference>
<gene>
    <name evidence="7" type="ORF">ABS767_06625</name>
</gene>
<keyword evidence="8" id="KW-1185">Reference proteome</keyword>
<dbReference type="SUPFAM" id="SSF88946">
    <property type="entry name" value="Sigma2 domain of RNA polymerase sigma factors"/>
    <property type="match status" value="1"/>
</dbReference>
<proteinExistence type="inferred from homology"/>
<protein>
    <submittedName>
        <fullName evidence="7">Sigma-70 family RNA polymerase sigma factor</fullName>
    </submittedName>
</protein>
<evidence type="ECO:0000256" key="3">
    <source>
        <dbReference type="ARBA" id="ARBA00023082"/>
    </source>
</evidence>
<dbReference type="Pfam" id="PF08281">
    <property type="entry name" value="Sigma70_r4_2"/>
    <property type="match status" value="1"/>
</dbReference>
<dbReference type="InterPro" id="IPR013325">
    <property type="entry name" value="RNA_pol_sigma_r2"/>
</dbReference>
<keyword evidence="2" id="KW-0805">Transcription regulation</keyword>
<dbReference type="Gene3D" id="1.10.1740.10">
    <property type="match status" value="1"/>
</dbReference>
<dbReference type="Proteomes" id="UP001629244">
    <property type="component" value="Unassembled WGS sequence"/>
</dbReference>
<organism evidence="7 8">
    <name type="scientific">Sphingomonas plantiphila</name>
    <dbReference type="NCBI Taxonomy" id="3163295"/>
    <lineage>
        <taxon>Bacteria</taxon>
        <taxon>Pseudomonadati</taxon>
        <taxon>Pseudomonadota</taxon>
        <taxon>Alphaproteobacteria</taxon>
        <taxon>Sphingomonadales</taxon>
        <taxon>Sphingomonadaceae</taxon>
        <taxon>Sphingomonas</taxon>
    </lineage>
</organism>
<dbReference type="PANTHER" id="PTHR43133">
    <property type="entry name" value="RNA POLYMERASE ECF-TYPE SIGMA FACTO"/>
    <property type="match status" value="1"/>
</dbReference>
<evidence type="ECO:0000256" key="1">
    <source>
        <dbReference type="ARBA" id="ARBA00010641"/>
    </source>
</evidence>
<dbReference type="Pfam" id="PF04542">
    <property type="entry name" value="Sigma70_r2"/>
    <property type="match status" value="1"/>
</dbReference>
<dbReference type="InterPro" id="IPR036388">
    <property type="entry name" value="WH-like_DNA-bd_sf"/>
</dbReference>
<feature type="domain" description="RNA polymerase sigma factor 70 region 4 type 2" evidence="6">
    <location>
        <begin position="118"/>
        <end position="166"/>
    </location>
</feature>
<accession>A0ABW8YK24</accession>
<evidence type="ECO:0000313" key="7">
    <source>
        <dbReference type="EMBL" id="MFL9840626.1"/>
    </source>
</evidence>
<dbReference type="InterPro" id="IPR013324">
    <property type="entry name" value="RNA_pol_sigma_r3/r4-like"/>
</dbReference>
<sequence>MRDRSTPIETNAARRSVESLSIRYGSVLLRYFTRRGISAPDAQDLVQEVFARLLQKDDLDHVQSADRYLFVTAANLARDYFRYQKVRVAHPVTGFADELHRMDDFDPERILGGRQELDILIAALNEMPERMRNIFILARLENLSRLEIAQRLGVSKRTVEAQITLATACLAERRRRVT</sequence>
<evidence type="ECO:0000256" key="4">
    <source>
        <dbReference type="ARBA" id="ARBA00023163"/>
    </source>
</evidence>
<name>A0ABW8YK24_9SPHN</name>
<evidence type="ECO:0000256" key="2">
    <source>
        <dbReference type="ARBA" id="ARBA00023015"/>
    </source>
</evidence>
<evidence type="ECO:0000313" key="8">
    <source>
        <dbReference type="Proteomes" id="UP001629244"/>
    </source>
</evidence>
<reference evidence="7 8" key="1">
    <citation type="submission" date="2024-06" db="EMBL/GenBank/DDBJ databases">
        <authorList>
            <person name="Kaempfer P."/>
            <person name="Viver T."/>
        </authorList>
    </citation>
    <scope>NUCLEOTIDE SEQUENCE [LARGE SCALE GENOMIC DNA]</scope>
    <source>
        <strain evidence="7 8">ST-64</strain>
    </source>
</reference>